<evidence type="ECO:0000313" key="4">
    <source>
        <dbReference type="Proteomes" id="UP000663862"/>
    </source>
</evidence>
<comment type="caution">
    <text evidence="3">The sequence shown here is derived from an EMBL/GenBank/DDBJ whole genome shotgun (WGS) entry which is preliminary data.</text>
</comment>
<dbReference type="Pfam" id="PF26215">
    <property type="entry name" value="HTH_animal"/>
    <property type="match status" value="1"/>
</dbReference>
<dbReference type="PANTHER" id="PTHR21301:SF10">
    <property type="entry name" value="REVERSE TRANSCRIPTASE DOMAIN-CONTAINING PROTEIN"/>
    <property type="match status" value="1"/>
</dbReference>
<feature type="domain" description="Helix-turn-helix" evidence="2">
    <location>
        <begin position="363"/>
        <end position="423"/>
    </location>
</feature>
<gene>
    <name evidence="3" type="ORF">TSG867_LOCUS30252</name>
</gene>
<name>A0A821ESM1_9BILA</name>
<feature type="region of interest" description="Disordered" evidence="1">
    <location>
        <begin position="565"/>
        <end position="586"/>
    </location>
</feature>
<evidence type="ECO:0000256" key="1">
    <source>
        <dbReference type="SAM" id="MobiDB-lite"/>
    </source>
</evidence>
<dbReference type="InterPro" id="IPR058912">
    <property type="entry name" value="HTH_animal"/>
</dbReference>
<organism evidence="3 4">
    <name type="scientific">Rotaria socialis</name>
    <dbReference type="NCBI Taxonomy" id="392032"/>
    <lineage>
        <taxon>Eukaryota</taxon>
        <taxon>Metazoa</taxon>
        <taxon>Spiralia</taxon>
        <taxon>Gnathifera</taxon>
        <taxon>Rotifera</taxon>
        <taxon>Eurotatoria</taxon>
        <taxon>Bdelloidea</taxon>
        <taxon>Philodinida</taxon>
        <taxon>Philodinidae</taxon>
        <taxon>Rotaria</taxon>
    </lineage>
</organism>
<protein>
    <recommendedName>
        <fullName evidence="2">Helix-turn-helix domain-containing protein</fullName>
    </recommendedName>
</protein>
<accession>A0A821ESM1</accession>
<proteinExistence type="predicted"/>
<evidence type="ECO:0000259" key="2">
    <source>
        <dbReference type="Pfam" id="PF26215"/>
    </source>
</evidence>
<reference evidence="3" key="1">
    <citation type="submission" date="2021-02" db="EMBL/GenBank/DDBJ databases">
        <authorList>
            <person name="Nowell W R."/>
        </authorList>
    </citation>
    <scope>NUCLEOTIDE SEQUENCE</scope>
</reference>
<dbReference type="Proteomes" id="UP000663862">
    <property type="component" value="Unassembled WGS sequence"/>
</dbReference>
<evidence type="ECO:0000313" key="3">
    <source>
        <dbReference type="EMBL" id="CAF4642124.1"/>
    </source>
</evidence>
<dbReference type="AlphaFoldDB" id="A0A821ESM1"/>
<dbReference type="PANTHER" id="PTHR21301">
    <property type="entry name" value="REVERSE TRANSCRIPTASE"/>
    <property type="match status" value="1"/>
</dbReference>
<dbReference type="EMBL" id="CAJOBQ010004706">
    <property type="protein sequence ID" value="CAF4642124.1"/>
    <property type="molecule type" value="Genomic_DNA"/>
</dbReference>
<sequence length="586" mass="68198">MKDFALVLYILGGKQCYEFFQINIIGALSNLTTTNKLISNTNPILTEGQFCFVALKQYLETANVKFDFCAEDCTGVIKKIKYDANTNSFVGFNTNLSNGVPICNYYRTDSYEQLQYWFENIEKSALLNIHMFQPIPQSNHINSPASFLLSAYGVDNTATAIDIIKRWIYIYNNCIQNQIRIIGFSTDGDPKYVRAMRLTCGFIALLSNSQHFSHSDAFQIKIGGQWQWSWFFLGQRQIFLFLQDPTHLITKWRNRLLSKVAEMRIGNQIIKIPLDTIRKLASIVLEQNVCVYDKKIYQQVLGGAMGSSFTLTLNISQYIYVEMVKRTCSSTRYDSLPFLDVLLTNINGTLSTSVYHKPAAEPYVVPFISDHPRHVFENIVQTSLRRAIKYSSTFQLFNDERRYIKSTFLYNGYPSSFIDNIFRKFFSGYISSRSFLPFIGNEDQFLHMRIALSGQPSRQQSQVEMRIATLTTDDEHLIEELENKQEATIQEKKKPNEFQNKLIIHYTHEKRFNTRKRDLHRIFQETFANTSILETKLIVGNRNQKSIMKELIRKRPRQAILKNKAKANEKRKKNRHRLLNQQNPKK</sequence>